<gene>
    <name evidence="1" type="ORF">ACFY8O_34025</name>
</gene>
<dbReference type="Proteomes" id="UP001602322">
    <property type="component" value="Unassembled WGS sequence"/>
</dbReference>
<name>A0ABW6XGM7_9ACTN</name>
<evidence type="ECO:0000313" key="1">
    <source>
        <dbReference type="EMBL" id="MFF5900907.1"/>
    </source>
</evidence>
<sequence>MESFPFPDDLVHAQQAWHAAYRELAAPRPRHTTALRRRLLVLSVRIQWHPFWSTPPGRVPAARVELRRLARREGQLEARTA</sequence>
<comment type="caution">
    <text evidence="1">The sequence shown here is derived from an EMBL/GenBank/DDBJ whole genome shotgun (WGS) entry which is preliminary data.</text>
</comment>
<accession>A0ABW6XGM7</accession>
<protein>
    <submittedName>
        <fullName evidence="1">Uncharacterized protein</fullName>
    </submittedName>
</protein>
<organism evidence="1 2">
    <name type="scientific">Streptomyces argenteolus</name>
    <dbReference type="NCBI Taxonomy" id="67274"/>
    <lineage>
        <taxon>Bacteria</taxon>
        <taxon>Bacillati</taxon>
        <taxon>Actinomycetota</taxon>
        <taxon>Actinomycetes</taxon>
        <taxon>Kitasatosporales</taxon>
        <taxon>Streptomycetaceae</taxon>
        <taxon>Streptomyces</taxon>
    </lineage>
</organism>
<reference evidence="1 2" key="1">
    <citation type="submission" date="2024-10" db="EMBL/GenBank/DDBJ databases">
        <title>The Natural Products Discovery Center: Release of the First 8490 Sequenced Strains for Exploring Actinobacteria Biosynthetic Diversity.</title>
        <authorList>
            <person name="Kalkreuter E."/>
            <person name="Kautsar S.A."/>
            <person name="Yang D."/>
            <person name="Bader C.D."/>
            <person name="Teijaro C.N."/>
            <person name="Fluegel L."/>
            <person name="Davis C.M."/>
            <person name="Simpson J.R."/>
            <person name="Lauterbach L."/>
            <person name="Steele A.D."/>
            <person name="Gui C."/>
            <person name="Meng S."/>
            <person name="Li G."/>
            <person name="Viehrig K."/>
            <person name="Ye F."/>
            <person name="Su P."/>
            <person name="Kiefer A.F."/>
            <person name="Nichols A."/>
            <person name="Cepeda A.J."/>
            <person name="Yan W."/>
            <person name="Fan B."/>
            <person name="Jiang Y."/>
            <person name="Adhikari A."/>
            <person name="Zheng C.-J."/>
            <person name="Schuster L."/>
            <person name="Cowan T.M."/>
            <person name="Smanski M.J."/>
            <person name="Chevrette M.G."/>
            <person name="De Carvalho L.P.S."/>
            <person name="Shen B."/>
        </authorList>
    </citation>
    <scope>NUCLEOTIDE SEQUENCE [LARGE SCALE GENOMIC DNA]</scope>
    <source>
        <strain evidence="1 2">NPDC012540</strain>
    </source>
</reference>
<keyword evidence="2" id="KW-1185">Reference proteome</keyword>
<dbReference type="EMBL" id="JBIBEG010000020">
    <property type="protein sequence ID" value="MFF5900907.1"/>
    <property type="molecule type" value="Genomic_DNA"/>
</dbReference>
<dbReference type="RefSeq" id="WP_387909216.1">
    <property type="nucleotide sequence ID" value="NZ_JBIBEG010000020.1"/>
</dbReference>
<proteinExistence type="predicted"/>
<evidence type="ECO:0000313" key="2">
    <source>
        <dbReference type="Proteomes" id="UP001602322"/>
    </source>
</evidence>